<dbReference type="EMBL" id="CAJPVJ010000259">
    <property type="protein sequence ID" value="CAG2161855.1"/>
    <property type="molecule type" value="Genomic_DNA"/>
</dbReference>
<evidence type="ECO:0000256" key="6">
    <source>
        <dbReference type="SAM" id="MobiDB-lite"/>
    </source>
</evidence>
<name>A0A7R9QBZ7_9ACAR</name>
<evidence type="ECO:0000256" key="4">
    <source>
        <dbReference type="ARBA" id="ARBA00022840"/>
    </source>
</evidence>
<evidence type="ECO:0000256" key="5">
    <source>
        <dbReference type="ARBA" id="ARBA00037982"/>
    </source>
</evidence>
<evidence type="ECO:0000313" key="10">
    <source>
        <dbReference type="Proteomes" id="UP000728032"/>
    </source>
</evidence>
<dbReference type="InterPro" id="IPR000719">
    <property type="entry name" value="Prot_kinase_dom"/>
</dbReference>
<keyword evidence="7" id="KW-0732">Signal</keyword>
<dbReference type="GO" id="GO:0005524">
    <property type="term" value="F:ATP binding"/>
    <property type="evidence" value="ECO:0007669"/>
    <property type="project" value="UniProtKB-KW"/>
</dbReference>
<keyword evidence="1" id="KW-0808">Transferase</keyword>
<dbReference type="InterPro" id="IPR011009">
    <property type="entry name" value="Kinase-like_dom_sf"/>
</dbReference>
<keyword evidence="3" id="KW-0418">Kinase</keyword>
<dbReference type="PROSITE" id="PS00108">
    <property type="entry name" value="PROTEIN_KINASE_ST"/>
    <property type="match status" value="2"/>
</dbReference>
<evidence type="ECO:0000259" key="8">
    <source>
        <dbReference type="PROSITE" id="PS50011"/>
    </source>
</evidence>
<dbReference type="AlphaFoldDB" id="A0A7R9QBZ7"/>
<dbReference type="Gene3D" id="1.10.510.10">
    <property type="entry name" value="Transferase(Phosphotransferase) domain 1"/>
    <property type="match status" value="3"/>
</dbReference>
<organism evidence="9">
    <name type="scientific">Oppiella nova</name>
    <dbReference type="NCBI Taxonomy" id="334625"/>
    <lineage>
        <taxon>Eukaryota</taxon>
        <taxon>Metazoa</taxon>
        <taxon>Ecdysozoa</taxon>
        <taxon>Arthropoda</taxon>
        <taxon>Chelicerata</taxon>
        <taxon>Arachnida</taxon>
        <taxon>Acari</taxon>
        <taxon>Acariformes</taxon>
        <taxon>Sarcoptiformes</taxon>
        <taxon>Oribatida</taxon>
        <taxon>Brachypylina</taxon>
        <taxon>Oppioidea</taxon>
        <taxon>Oppiidae</taxon>
        <taxon>Oppiella</taxon>
    </lineage>
</organism>
<evidence type="ECO:0000256" key="7">
    <source>
        <dbReference type="SAM" id="SignalP"/>
    </source>
</evidence>
<feature type="chain" id="PRO_5036403769" description="Protein kinase domain-containing protein" evidence="7">
    <location>
        <begin position="19"/>
        <end position="767"/>
    </location>
</feature>
<dbReference type="SMART" id="SM00220">
    <property type="entry name" value="S_TKc"/>
    <property type="match status" value="2"/>
</dbReference>
<reference evidence="9" key="1">
    <citation type="submission" date="2020-11" db="EMBL/GenBank/DDBJ databases">
        <authorList>
            <person name="Tran Van P."/>
        </authorList>
    </citation>
    <scope>NUCLEOTIDE SEQUENCE</scope>
</reference>
<protein>
    <recommendedName>
        <fullName evidence="8">Protein kinase domain-containing protein</fullName>
    </recommendedName>
</protein>
<dbReference type="GO" id="GO:0005634">
    <property type="term" value="C:nucleus"/>
    <property type="evidence" value="ECO:0007669"/>
    <property type="project" value="TreeGrafter"/>
</dbReference>
<dbReference type="GO" id="GO:0004672">
    <property type="term" value="F:protein kinase activity"/>
    <property type="evidence" value="ECO:0007669"/>
    <property type="project" value="InterPro"/>
</dbReference>
<gene>
    <name evidence="9" type="ORF">ONB1V03_LOCUS1456</name>
</gene>
<keyword evidence="10" id="KW-1185">Reference proteome</keyword>
<feature type="signal peptide" evidence="7">
    <location>
        <begin position="1"/>
        <end position="18"/>
    </location>
</feature>
<dbReference type="OrthoDB" id="346907at2759"/>
<feature type="domain" description="Protein kinase" evidence="8">
    <location>
        <begin position="253"/>
        <end position="555"/>
    </location>
</feature>
<keyword evidence="2" id="KW-0547">Nucleotide-binding</keyword>
<proteinExistence type="inferred from homology"/>
<dbReference type="EMBL" id="OC915084">
    <property type="protein sequence ID" value="CAD7638546.1"/>
    <property type="molecule type" value="Genomic_DNA"/>
</dbReference>
<dbReference type="InterPro" id="IPR050339">
    <property type="entry name" value="CC_SR_Kinase"/>
</dbReference>
<evidence type="ECO:0000256" key="2">
    <source>
        <dbReference type="ARBA" id="ARBA00022741"/>
    </source>
</evidence>
<dbReference type="CDD" id="cd00180">
    <property type="entry name" value="PKc"/>
    <property type="match status" value="1"/>
</dbReference>
<evidence type="ECO:0000256" key="1">
    <source>
        <dbReference type="ARBA" id="ARBA00022679"/>
    </source>
</evidence>
<dbReference type="Gene3D" id="3.30.200.20">
    <property type="entry name" value="Phosphorylase Kinase, domain 1"/>
    <property type="match status" value="1"/>
</dbReference>
<keyword evidence="4" id="KW-0067">ATP-binding</keyword>
<dbReference type="Pfam" id="PF00069">
    <property type="entry name" value="Pkinase"/>
    <property type="match status" value="3"/>
</dbReference>
<feature type="compositionally biased region" description="Acidic residues" evidence="6">
    <location>
        <begin position="714"/>
        <end position="734"/>
    </location>
</feature>
<feature type="domain" description="Protein kinase" evidence="8">
    <location>
        <begin position="6"/>
        <end position="259"/>
    </location>
</feature>
<comment type="similarity">
    <text evidence="5">Belongs to the protein kinase superfamily. Ser/Thr protein kinase family. GCN2 subfamily.</text>
</comment>
<evidence type="ECO:0000256" key="3">
    <source>
        <dbReference type="ARBA" id="ARBA00022777"/>
    </source>
</evidence>
<sequence length="767" mass="87663">MIVWVMLTVSWCYQKFLGSVYKVTKDHSKYALKEIQLTEQLNENEKKYLRELSIIKELKNSHVVGYVMSWTSPTVTYIMMELCECDLNVLIESMTAIFKCADNVEPNHFEYFVSYHIFHEISLGVHYIHTQTPPIMHRDLKPTNILMASDGSLKLGDFGLAKVKDKGTVTNTVGVGCEAYIAPEVSKPERLHHHYNELCDMYSLGMIGQTLLILISLAIPNDSDSQRITGLRDIMNQLIHRTPNKRPNSVKLLEMLSKIDKMDDKKVLGEYKDYENDSNSSLLLTIALKDHINYALKEIQLTEQLNESEKKYLRELSIMKELDNSHVVGYVMSWTSPTVIYIMMELCECDLNVLIKSMTAIFKCADNVEPNDFEYFVSFSIFYEIAQGVHYIHSFKPHPIMHRDLKPSNILMDRNGVLKLADFGLAKVVEGSVTHTSVVGAAFYRAPEVEKGSPNLHYKQSADMYSLGNNSSLLLTIALKDLKPDELTADELRELSIMKNLKDNHVVEYKMSWTRDGFSYILMELCECDLNALIDSMKGLTKCDDNVEPNHFEYFVSFSIFHEISQGIRYIHSFKPYPIMHRDLKPSNILMDRNGVLKLADFGLAKVLSDKGSVTHTAGVGSEGFMAPEISHSSNNHHYKQSADIYSLVYPKQVARPNSAELLEMLSEIEPVDMESVLTKYLDYTDYTYNSGSETETADEEFDYEEYEEDFGLNTTEDTEIDIPEEEEETDDWVSDEKTSPDKWLSLFTLKSGPKLDPIPSEPIDMN</sequence>
<evidence type="ECO:0000313" key="9">
    <source>
        <dbReference type="EMBL" id="CAD7638546.1"/>
    </source>
</evidence>
<feature type="region of interest" description="Disordered" evidence="6">
    <location>
        <begin position="714"/>
        <end position="739"/>
    </location>
</feature>
<accession>A0A7R9QBZ7</accession>
<dbReference type="Proteomes" id="UP000728032">
    <property type="component" value="Unassembled WGS sequence"/>
</dbReference>
<dbReference type="GO" id="GO:0005737">
    <property type="term" value="C:cytoplasm"/>
    <property type="evidence" value="ECO:0007669"/>
    <property type="project" value="TreeGrafter"/>
</dbReference>
<dbReference type="InterPro" id="IPR008271">
    <property type="entry name" value="Ser/Thr_kinase_AS"/>
</dbReference>
<dbReference type="PROSITE" id="PS50011">
    <property type="entry name" value="PROTEIN_KINASE_DOM"/>
    <property type="match status" value="2"/>
</dbReference>
<dbReference type="PANTHER" id="PTHR11042">
    <property type="entry name" value="EUKARYOTIC TRANSLATION INITIATION FACTOR 2-ALPHA KINASE EIF2-ALPHA KINASE -RELATED"/>
    <property type="match status" value="1"/>
</dbReference>
<dbReference type="SUPFAM" id="SSF56112">
    <property type="entry name" value="Protein kinase-like (PK-like)"/>
    <property type="match status" value="3"/>
</dbReference>